<dbReference type="GO" id="GO:0005634">
    <property type="term" value="C:nucleus"/>
    <property type="evidence" value="ECO:0007669"/>
    <property type="project" value="TreeGrafter"/>
</dbReference>
<dbReference type="GO" id="GO:0005739">
    <property type="term" value="C:mitochondrion"/>
    <property type="evidence" value="ECO:0007669"/>
    <property type="project" value="TreeGrafter"/>
</dbReference>
<feature type="compositionally biased region" description="Polar residues" evidence="1">
    <location>
        <begin position="691"/>
        <end position="700"/>
    </location>
</feature>
<dbReference type="Proteomes" id="UP000483820">
    <property type="component" value="Chromosome V"/>
</dbReference>
<dbReference type="InterPro" id="IPR011990">
    <property type="entry name" value="TPR-like_helical_dom_sf"/>
</dbReference>
<dbReference type="EMBL" id="WUAV01000005">
    <property type="protein sequence ID" value="KAF1751794.1"/>
    <property type="molecule type" value="Genomic_DNA"/>
</dbReference>
<sequence length="1733" mass="195372">MWRFAIYTPKTTILSKTCLKTIRQALKHTDGRTDYFRFLSNDAAASIRADKDQPIRDVFSLDDFGLLTNKRSSSIESMSSTGDTFLEHLFRNDTLNTFSNVQIPTTMSSRELAVSNEILGYDYVSELLSEGAIPEEIAENLAMEPTPSEAELPHSFSDSSMYHDDQEPSTSGLETTSLPFLIPNIDDPPTGDKTDTRKIMSEKLRRERKLNLSTTAPLESSDEMSTHLFHVPVNSGIQSVGEMLFPDSIPLESYTSQWKEGENFAITMQLPKPSSSTDYPIEFSLDVLEGIMTEGSMLELQKELNAVGVWPEWIFTGDRRLVSRTNTILRFVVENSIDYKEAEEIIKNFSSSHMKAVIPDDIILHLTTKTVDSSFKIEEVLNQLERFTTIAMTRELRPNHSLVEERLVDLYNTSIKKFPKDAATLFSLCSKLNLDRSADIFMKCYGETQADNNNFLKSFGEWKKLSIKYGTRQGIESYWNAALNCEGPIEKRVEALLVHSGKTEHPFSTVARMICSFVKLNKLEEALEVFRAVSVSGKHFKEPLASFVEKKDLGSIERLATLIERGMIAEKRRGSRLQATNKTDVECEKKHSLSDGVHAVLAKFYGVGGQKKKKFVDSKLKKKIHRVDEEQLHDLCKSLQKAWIQCANNKDSVDRLVGWCQSNRIEIDEKMLGLGRNGLRTLAGRRGLSSAVAQTSNSTATPPPQQHQQQRQNGDKRKDFVNRTSRPFASATSAEQIKLQKKYQENLESSKLESLHDAVEYIEWRGTVFPQTVDKIIGLLERSANLSSLSDRQLAVLLSIFGATCDTLSRSLRAQNLEKVEKILREKGVVMGLLSRNQLIEAKVDNRSRVDAVEELGKFEESGVELDSKSYALLCEVYAKQANPKAITDIIAHMKANGISLTEDHVAQLIYSVARGGSYDQVGRVVDTFSSSMNVVRLRCAAARAIAEREKSEPGRGGFEVTEMLRAIPTTAKLHSFENNIYVVNVLMDLIENGQFDAFNLLSSYLIIAESGTTLGENSLNTTVVARSKSLLSEGSVEEAMALYSCVHPSYANDFFVQKLKNTLENNLKSITTTSALEDYFKVITLAENRGMVSSANEFLLTYCSKNTIPLFAEVFDHVQQSGDLRTILGQNPEIKKALGRQLAQHLIKTVSPAEQAALLAKIATVMFAPSAKEAPADTRDFYRIMYKVVGKDVKLVLPALDLMKNTVWYEKREFGTAIVHQLLYSDRDDHLAAEKIRILVESNKLGQLNCYRLHDKLTKFMMADKEKRVNLVAKVLALDFPPDATSKIPVKFGGRNLIKFMSNEIISTEIAAKLVQFLEEDPRVQLTNEELKEANVVLKSCPEKLDLLGKLRKSATMQRWRSSDINELLKELSNFTSETKEAVKSTLKRVILQKVIKESSDDLDQLVNILEHVVEWRKEEKFPDFLKALSRTLENHALSKAISANNMVLADRIWQMRSGHPAVDVLLSYASRLFVNGQVERADEVCEELRKSSQIIRPQILEKMGRRLKGADPSKMNELATYLQNSFNLKSKDARRVVLQAKTDQLNQLIETNDLPGALRMAIEETNSSKRAFGQVPIMIEAIKRNDKQTLESVYTMVRSAHNVDMANVNLAYALIHSDNVNRARSLVERQNLNIESSVLQYFTTLASASENPKLLRDLFIVFNGRASTLDLNYLLELATKKLWSSNDIESLMKLSHEIETTSFPLQNKLRTFFDDLKEKHSSSSREFVDFD</sequence>
<protein>
    <submittedName>
        <fullName evidence="2">Uncharacterized protein</fullName>
    </submittedName>
</protein>
<feature type="compositionally biased region" description="Polar residues" evidence="1">
    <location>
        <begin position="168"/>
        <end position="178"/>
    </location>
</feature>
<feature type="region of interest" description="Disordered" evidence="1">
    <location>
        <begin position="690"/>
        <end position="717"/>
    </location>
</feature>
<organism evidence="2 3">
    <name type="scientific">Caenorhabditis remanei</name>
    <name type="common">Caenorhabditis vulgaris</name>
    <dbReference type="NCBI Taxonomy" id="31234"/>
    <lineage>
        <taxon>Eukaryota</taxon>
        <taxon>Metazoa</taxon>
        <taxon>Ecdysozoa</taxon>
        <taxon>Nematoda</taxon>
        <taxon>Chromadorea</taxon>
        <taxon>Rhabditida</taxon>
        <taxon>Rhabditina</taxon>
        <taxon>Rhabditomorpha</taxon>
        <taxon>Rhabditoidea</taxon>
        <taxon>Rhabditidae</taxon>
        <taxon>Peloderinae</taxon>
        <taxon>Caenorhabditis</taxon>
    </lineage>
</organism>
<feature type="region of interest" description="Disordered" evidence="1">
    <location>
        <begin position="144"/>
        <end position="195"/>
    </location>
</feature>
<accession>A0A6A5GAU2</accession>
<dbReference type="KEGG" id="crq:GCK72_018348"/>
<dbReference type="RefSeq" id="XP_053581414.1">
    <property type="nucleotide sequence ID" value="XM_053732501.1"/>
</dbReference>
<proteinExistence type="predicted"/>
<evidence type="ECO:0000313" key="3">
    <source>
        <dbReference type="Proteomes" id="UP000483820"/>
    </source>
</evidence>
<dbReference type="GO" id="GO:0070129">
    <property type="term" value="P:regulation of mitochondrial translation"/>
    <property type="evidence" value="ECO:0007669"/>
    <property type="project" value="TreeGrafter"/>
</dbReference>
<gene>
    <name evidence="2" type="ORF">GCK72_018348</name>
</gene>
<dbReference type="GeneID" id="9815067"/>
<reference evidence="2 3" key="1">
    <citation type="submission" date="2019-12" db="EMBL/GenBank/DDBJ databases">
        <title>Chromosome-level assembly of the Caenorhabditis remanei genome.</title>
        <authorList>
            <person name="Teterina A.A."/>
            <person name="Willis J.H."/>
            <person name="Phillips P.C."/>
        </authorList>
    </citation>
    <scope>NUCLEOTIDE SEQUENCE [LARGE SCALE GENOMIC DNA]</scope>
    <source>
        <strain evidence="2 3">PX506</strain>
        <tissue evidence="2">Whole organism</tissue>
    </source>
</reference>
<name>A0A6A5GAU2_CAERE</name>
<dbReference type="GO" id="GO:0003730">
    <property type="term" value="F:mRNA 3'-UTR binding"/>
    <property type="evidence" value="ECO:0007669"/>
    <property type="project" value="TreeGrafter"/>
</dbReference>
<evidence type="ECO:0000256" key="1">
    <source>
        <dbReference type="SAM" id="MobiDB-lite"/>
    </source>
</evidence>
<dbReference type="InterPro" id="IPR033490">
    <property type="entry name" value="LRP130"/>
</dbReference>
<comment type="caution">
    <text evidence="2">The sequence shown here is derived from an EMBL/GenBank/DDBJ whole genome shotgun (WGS) entry which is preliminary data.</text>
</comment>
<dbReference type="Gene3D" id="1.25.40.10">
    <property type="entry name" value="Tetratricopeptide repeat domain"/>
    <property type="match status" value="1"/>
</dbReference>
<dbReference type="PANTHER" id="PTHR46669">
    <property type="entry name" value="LEUCINE-RICH PPR MOTIF-CONTAINING PROTEIN, MITOCHONDRIAL"/>
    <property type="match status" value="1"/>
</dbReference>
<evidence type="ECO:0000313" key="2">
    <source>
        <dbReference type="EMBL" id="KAF1751794.1"/>
    </source>
</evidence>
<dbReference type="PANTHER" id="PTHR46669:SF3">
    <property type="entry name" value="LEUCINE-RICH PPR MOTIF-CONTAINING PROTEIN, MITOCHONDRIAL"/>
    <property type="match status" value="1"/>
</dbReference>
<dbReference type="CTD" id="9815067"/>